<gene>
    <name evidence="1" type="ORF">ACKQTC_07205</name>
</gene>
<protein>
    <submittedName>
        <fullName evidence="1">Uncharacterized protein</fullName>
    </submittedName>
</protein>
<proteinExistence type="predicted"/>
<sequence>MNKAQKRLLLVVAIIGCVILGFILGKILLKPPEVEAPKEEPTNETAELKADPKYTNDEVVQYNFGKGTLKAGLGKKIKDDHIYLNLDSDYKGNIGYYVESDRVPLELSRGQDQTADTVDLSKETNVIMRSPYYQIDLGPSRYLNEKDYGIRWQDDELYDGKRGGATINIRGIDRESGELLFIADLTISYNKETGEYRLDTLKSAEVLDKQNLSPKERDKALQEATDFVNDKLELDLPEGWEKEAKEKAICHMHEMTYFPRYLDTEKKVAYKRDITTCTNTVAVNLPLPPNRYGFVTVYFAPKTQLIGLEKPTAPGEDDLNLKLIGYDPIYPKNPQTAIAPPRFYD</sequence>
<dbReference type="EMBL" id="JBJUVG010000010">
    <property type="protein sequence ID" value="MFM9414152.1"/>
    <property type="molecule type" value="Genomic_DNA"/>
</dbReference>
<dbReference type="Proteomes" id="UP001631949">
    <property type="component" value="Unassembled WGS sequence"/>
</dbReference>
<dbReference type="RefSeq" id="WP_408977767.1">
    <property type="nucleotide sequence ID" value="NZ_JBJUVG010000010.1"/>
</dbReference>
<evidence type="ECO:0000313" key="2">
    <source>
        <dbReference type="Proteomes" id="UP001631949"/>
    </source>
</evidence>
<name>A0ABW9H0T6_9FIRM</name>
<accession>A0ABW9H0T6</accession>
<reference evidence="1 2" key="1">
    <citation type="journal article" date="2016" name="Int. J. Syst. Evol. Microbiol.">
        <title>Peptococcus simiae sp. nov., isolated from rhesus macaque faeces and emended description of the genus Peptococcus.</title>
        <authorList>
            <person name="Shkoporov A.N."/>
            <person name="Efimov B.A."/>
            <person name="Kondova I."/>
            <person name="Ouwerling B."/>
            <person name="Chaplin A.V."/>
            <person name="Shcherbakova V.A."/>
            <person name="Langermans J.A.M."/>
        </authorList>
    </citation>
    <scope>NUCLEOTIDE SEQUENCE [LARGE SCALE GENOMIC DNA]</scope>
    <source>
        <strain evidence="1 2">M108</strain>
    </source>
</reference>
<keyword evidence="2" id="KW-1185">Reference proteome</keyword>
<evidence type="ECO:0000313" key="1">
    <source>
        <dbReference type="EMBL" id="MFM9414152.1"/>
    </source>
</evidence>
<organism evidence="1 2">
    <name type="scientific">Peptococcus simiae</name>
    <dbReference type="NCBI Taxonomy" id="1643805"/>
    <lineage>
        <taxon>Bacteria</taxon>
        <taxon>Bacillati</taxon>
        <taxon>Bacillota</taxon>
        <taxon>Clostridia</taxon>
        <taxon>Eubacteriales</taxon>
        <taxon>Peptococcaceae</taxon>
        <taxon>Peptococcus</taxon>
    </lineage>
</organism>
<comment type="caution">
    <text evidence="1">The sequence shown here is derived from an EMBL/GenBank/DDBJ whole genome shotgun (WGS) entry which is preliminary data.</text>
</comment>